<dbReference type="KEGG" id="bomb:GT348_00955"/>
<proteinExistence type="predicted"/>
<name>A0A6P1NL11_9PROT</name>
<reference evidence="1 2" key="1">
    <citation type="submission" date="2020-01" db="EMBL/GenBank/DDBJ databases">
        <title>Genome sequencing of strain KACC 21507.</title>
        <authorList>
            <person name="Heo J."/>
            <person name="Kim S.-J."/>
            <person name="Kim J.-S."/>
            <person name="Hong S.-B."/>
            <person name="Kwon S.-W."/>
        </authorList>
    </citation>
    <scope>NUCLEOTIDE SEQUENCE [LARGE SCALE GENOMIC DNA]</scope>
    <source>
        <strain evidence="1 2">KACC 21507</strain>
    </source>
</reference>
<dbReference type="Proteomes" id="UP000463975">
    <property type="component" value="Chromosome"/>
</dbReference>
<evidence type="ECO:0000313" key="1">
    <source>
        <dbReference type="EMBL" id="QHI96322.1"/>
    </source>
</evidence>
<accession>A0A6P1NL11</accession>
<keyword evidence="2" id="KW-1185">Reference proteome</keyword>
<sequence length="155" mass="17985">MLAGLISAQAAMASSNIRYEHDMPASCDNAQFQQDRQSYMQRYKHSSVSYGRHIELPEHVCGKVVRVFRARKSRSGWHGYFLLSVGEGKPLRIVSNLDEMNAPQWPWVKEGDEIETRGRFYFDSPRRQGLDWTHHGTSRKWPWGGFVNVNGEHYE</sequence>
<protein>
    <submittedName>
        <fullName evidence="1">DUF3465 domain-containing protein</fullName>
    </submittedName>
</protein>
<gene>
    <name evidence="1" type="ORF">GT348_00955</name>
</gene>
<organism evidence="1 2">
    <name type="scientific">Aristophania vespae</name>
    <dbReference type="NCBI Taxonomy" id="2697033"/>
    <lineage>
        <taxon>Bacteria</taxon>
        <taxon>Pseudomonadati</taxon>
        <taxon>Pseudomonadota</taxon>
        <taxon>Alphaproteobacteria</taxon>
        <taxon>Acetobacterales</taxon>
        <taxon>Acetobacteraceae</taxon>
        <taxon>Aristophania</taxon>
    </lineage>
</organism>
<dbReference type="AlphaFoldDB" id="A0A6P1NL11"/>
<evidence type="ECO:0000313" key="2">
    <source>
        <dbReference type="Proteomes" id="UP000463975"/>
    </source>
</evidence>
<dbReference type="EMBL" id="CP047652">
    <property type="protein sequence ID" value="QHI96322.1"/>
    <property type="molecule type" value="Genomic_DNA"/>
</dbReference>